<dbReference type="PRINTS" id="PR00069">
    <property type="entry name" value="ALDKETRDTASE"/>
</dbReference>
<sequence length="296" mass="33751">MKYIALAFSGFFISEIGLGTMSFTLDQKENEQIIDLALAKGINFLDTADLYQKGDVERMLSHCLRGKRNQLILATKVGNVWNSDRKSWHWDASPKHIRMGLEESLKRLGTDYIDLYQLHGGTIEDSWDEIMETFAELKKEGKIRAFGVSSIRPNVIRKLSSFSGVSTLMCQYSFLDRRPEEMILPTIESGSMKMLARGIYAKGLLINKPPQEYLNYSQHKVKEFCDYLKSLGVKKESLAQRFVLQKPAVASAVIGARTLDQLQETLLGYESLDQVTPEIINKIRKKVPVNFYDSHR</sequence>
<evidence type="ECO:0000313" key="3">
    <source>
        <dbReference type="Proteomes" id="UP001595805"/>
    </source>
</evidence>
<dbReference type="PANTHER" id="PTHR43312:SF1">
    <property type="entry name" value="NADP-DEPENDENT OXIDOREDUCTASE DOMAIN-CONTAINING PROTEIN"/>
    <property type="match status" value="1"/>
</dbReference>
<dbReference type="PANTHER" id="PTHR43312">
    <property type="entry name" value="D-THREO-ALDOSE 1-DEHYDROGENASE"/>
    <property type="match status" value="1"/>
</dbReference>
<proteinExistence type="predicted"/>
<dbReference type="RefSeq" id="WP_377906096.1">
    <property type="nucleotide sequence ID" value="NZ_JBHRZS010000007.1"/>
</dbReference>
<dbReference type="Pfam" id="PF00248">
    <property type="entry name" value="Aldo_ket_red"/>
    <property type="match status" value="1"/>
</dbReference>
<dbReference type="EMBL" id="JBHRZS010000007">
    <property type="protein sequence ID" value="MFC3880744.1"/>
    <property type="molecule type" value="Genomic_DNA"/>
</dbReference>
<dbReference type="InterPro" id="IPR053135">
    <property type="entry name" value="AKR2_Oxidoreductase"/>
</dbReference>
<dbReference type="SUPFAM" id="SSF51430">
    <property type="entry name" value="NAD(P)-linked oxidoreductase"/>
    <property type="match status" value="1"/>
</dbReference>
<reference evidence="3" key="1">
    <citation type="journal article" date="2019" name="Int. J. Syst. Evol. Microbiol.">
        <title>The Global Catalogue of Microorganisms (GCM) 10K type strain sequencing project: providing services to taxonomists for standard genome sequencing and annotation.</title>
        <authorList>
            <consortium name="The Broad Institute Genomics Platform"/>
            <consortium name="The Broad Institute Genome Sequencing Center for Infectious Disease"/>
            <person name="Wu L."/>
            <person name="Ma J."/>
        </authorList>
    </citation>
    <scope>NUCLEOTIDE SEQUENCE [LARGE SCALE GENOMIC DNA]</scope>
    <source>
        <strain evidence="3">CCUG 60523</strain>
    </source>
</reference>
<accession>A0ABV8ASU0</accession>
<keyword evidence="3" id="KW-1185">Reference proteome</keyword>
<dbReference type="CDD" id="cd19086">
    <property type="entry name" value="AKR_AKR11C1"/>
    <property type="match status" value="1"/>
</dbReference>
<protein>
    <submittedName>
        <fullName evidence="2">Aldo/keto reductase</fullName>
    </submittedName>
</protein>
<name>A0ABV8ASU0_9BACT</name>
<evidence type="ECO:0000313" key="2">
    <source>
        <dbReference type="EMBL" id="MFC3880744.1"/>
    </source>
</evidence>
<organism evidence="2 3">
    <name type="scientific">Algoriphagus namhaensis</name>
    <dbReference type="NCBI Taxonomy" id="915353"/>
    <lineage>
        <taxon>Bacteria</taxon>
        <taxon>Pseudomonadati</taxon>
        <taxon>Bacteroidota</taxon>
        <taxon>Cytophagia</taxon>
        <taxon>Cytophagales</taxon>
        <taxon>Cyclobacteriaceae</taxon>
        <taxon>Algoriphagus</taxon>
    </lineage>
</organism>
<dbReference type="InterPro" id="IPR020471">
    <property type="entry name" value="AKR"/>
</dbReference>
<dbReference type="Proteomes" id="UP001595805">
    <property type="component" value="Unassembled WGS sequence"/>
</dbReference>
<gene>
    <name evidence="2" type="ORF">ACFOSV_11170</name>
</gene>
<dbReference type="Gene3D" id="3.20.20.100">
    <property type="entry name" value="NADP-dependent oxidoreductase domain"/>
    <property type="match status" value="1"/>
</dbReference>
<evidence type="ECO:0000259" key="1">
    <source>
        <dbReference type="Pfam" id="PF00248"/>
    </source>
</evidence>
<comment type="caution">
    <text evidence="2">The sequence shown here is derived from an EMBL/GenBank/DDBJ whole genome shotgun (WGS) entry which is preliminary data.</text>
</comment>
<dbReference type="InterPro" id="IPR023210">
    <property type="entry name" value="NADP_OxRdtase_dom"/>
</dbReference>
<feature type="domain" description="NADP-dependent oxidoreductase" evidence="1">
    <location>
        <begin position="15"/>
        <end position="285"/>
    </location>
</feature>
<dbReference type="InterPro" id="IPR036812">
    <property type="entry name" value="NAD(P)_OxRdtase_dom_sf"/>
</dbReference>